<evidence type="ECO:0000259" key="9">
    <source>
        <dbReference type="Pfam" id="PF18052"/>
    </source>
</evidence>
<dbReference type="InterPro" id="IPR002182">
    <property type="entry name" value="NB-ARC"/>
</dbReference>
<keyword evidence="6" id="KW-0067">ATP-binding</keyword>
<evidence type="ECO:0000256" key="5">
    <source>
        <dbReference type="ARBA" id="ARBA00022821"/>
    </source>
</evidence>
<evidence type="ECO:0000256" key="3">
    <source>
        <dbReference type="ARBA" id="ARBA00022737"/>
    </source>
</evidence>
<dbReference type="Gene3D" id="3.80.10.10">
    <property type="entry name" value="Ribonuclease Inhibitor"/>
    <property type="match status" value="2"/>
</dbReference>
<feature type="domain" description="NB-ARC" evidence="8">
    <location>
        <begin position="147"/>
        <end position="212"/>
    </location>
</feature>
<gene>
    <name evidence="11" type="ORF">HU200_063703</name>
</gene>
<keyword evidence="7" id="KW-0175">Coiled coil</keyword>
<feature type="domain" description="Disease resistance N-terminal" evidence="9">
    <location>
        <begin position="3"/>
        <end position="67"/>
    </location>
</feature>
<evidence type="ECO:0000259" key="8">
    <source>
        <dbReference type="Pfam" id="PF00931"/>
    </source>
</evidence>
<evidence type="ECO:0000259" key="10">
    <source>
        <dbReference type="Pfam" id="PF23598"/>
    </source>
</evidence>
<organism evidence="11 12">
    <name type="scientific">Digitaria exilis</name>
    <dbReference type="NCBI Taxonomy" id="1010633"/>
    <lineage>
        <taxon>Eukaryota</taxon>
        <taxon>Viridiplantae</taxon>
        <taxon>Streptophyta</taxon>
        <taxon>Embryophyta</taxon>
        <taxon>Tracheophyta</taxon>
        <taxon>Spermatophyta</taxon>
        <taxon>Magnoliopsida</taxon>
        <taxon>Liliopsida</taxon>
        <taxon>Poales</taxon>
        <taxon>Poaceae</taxon>
        <taxon>PACMAD clade</taxon>
        <taxon>Panicoideae</taxon>
        <taxon>Panicodae</taxon>
        <taxon>Paniceae</taxon>
        <taxon>Anthephorinae</taxon>
        <taxon>Digitaria</taxon>
    </lineage>
</organism>
<dbReference type="SUPFAM" id="SSF52058">
    <property type="entry name" value="L domain-like"/>
    <property type="match status" value="1"/>
</dbReference>
<dbReference type="Pfam" id="PF23598">
    <property type="entry name" value="LRR_14"/>
    <property type="match status" value="1"/>
</dbReference>
<dbReference type="InterPro" id="IPR032675">
    <property type="entry name" value="LRR_dom_sf"/>
</dbReference>
<keyword evidence="2" id="KW-0433">Leucine-rich repeat</keyword>
<dbReference type="SUPFAM" id="SSF52540">
    <property type="entry name" value="P-loop containing nucleoside triphosphate hydrolases"/>
    <property type="match status" value="1"/>
</dbReference>
<evidence type="ECO:0000256" key="7">
    <source>
        <dbReference type="ARBA" id="ARBA00023054"/>
    </source>
</evidence>
<reference evidence="11" key="1">
    <citation type="submission" date="2020-07" db="EMBL/GenBank/DDBJ databases">
        <title>Genome sequence and genetic diversity analysis of an under-domesticated orphan crop, white fonio (Digitaria exilis).</title>
        <authorList>
            <person name="Bennetzen J.L."/>
            <person name="Chen S."/>
            <person name="Ma X."/>
            <person name="Wang X."/>
            <person name="Yssel A.E.J."/>
            <person name="Chaluvadi S.R."/>
            <person name="Johnson M."/>
            <person name="Gangashetty P."/>
            <person name="Hamidou F."/>
            <person name="Sanogo M.D."/>
            <person name="Zwaenepoel A."/>
            <person name="Wallace J."/>
            <person name="Van De Peer Y."/>
            <person name="Van Deynze A."/>
        </authorList>
    </citation>
    <scope>NUCLEOTIDE SEQUENCE</scope>
    <source>
        <tissue evidence="11">Leaves</tissue>
    </source>
</reference>
<proteinExistence type="inferred from homology"/>
<dbReference type="PANTHER" id="PTHR36766">
    <property type="entry name" value="PLANT BROAD-SPECTRUM MILDEW RESISTANCE PROTEIN RPW8"/>
    <property type="match status" value="1"/>
</dbReference>
<evidence type="ECO:0000256" key="4">
    <source>
        <dbReference type="ARBA" id="ARBA00022741"/>
    </source>
</evidence>
<keyword evidence="5" id="KW-0611">Plant defense</keyword>
<dbReference type="GO" id="GO:0043531">
    <property type="term" value="F:ADP binding"/>
    <property type="evidence" value="ECO:0007669"/>
    <property type="project" value="InterPro"/>
</dbReference>
<accession>A0A835A6Z8</accession>
<feature type="domain" description="Disease resistance R13L4/SHOC-2-like LRR" evidence="10">
    <location>
        <begin position="302"/>
        <end position="402"/>
    </location>
</feature>
<dbReference type="GO" id="GO:0005524">
    <property type="term" value="F:ATP binding"/>
    <property type="evidence" value="ECO:0007669"/>
    <property type="project" value="UniProtKB-KW"/>
</dbReference>
<name>A0A835A6Z8_9POAL</name>
<dbReference type="AlphaFoldDB" id="A0A835A6Z8"/>
<dbReference type="InterPro" id="IPR041118">
    <property type="entry name" value="Rx_N"/>
</dbReference>
<dbReference type="GO" id="GO:0051707">
    <property type="term" value="P:response to other organism"/>
    <property type="evidence" value="ECO:0007669"/>
    <property type="project" value="UniProtKB-ARBA"/>
</dbReference>
<evidence type="ECO:0000256" key="1">
    <source>
        <dbReference type="ARBA" id="ARBA00008894"/>
    </source>
</evidence>
<dbReference type="InterPro" id="IPR055414">
    <property type="entry name" value="LRR_R13L4/SHOC2-like"/>
</dbReference>
<dbReference type="EMBL" id="JACEFO010002708">
    <property type="protein sequence ID" value="KAF8650799.1"/>
    <property type="molecule type" value="Genomic_DNA"/>
</dbReference>
<comment type="similarity">
    <text evidence="1">Belongs to the disease resistance NB-LRR family.</text>
</comment>
<dbReference type="Proteomes" id="UP000636709">
    <property type="component" value="Unassembled WGS sequence"/>
</dbReference>
<dbReference type="InterPro" id="IPR027417">
    <property type="entry name" value="P-loop_NTPase"/>
</dbReference>
<dbReference type="Gene3D" id="1.20.5.4130">
    <property type="match status" value="1"/>
</dbReference>
<keyword evidence="4" id="KW-0547">Nucleotide-binding</keyword>
<comment type="caution">
    <text evidence="11">The sequence shown here is derived from an EMBL/GenBank/DDBJ whole genome shotgun (WGS) entry which is preliminary data.</text>
</comment>
<evidence type="ECO:0000313" key="12">
    <source>
        <dbReference type="Proteomes" id="UP000636709"/>
    </source>
</evidence>
<evidence type="ECO:0000256" key="2">
    <source>
        <dbReference type="ARBA" id="ARBA00022614"/>
    </source>
</evidence>
<evidence type="ECO:0000313" key="11">
    <source>
        <dbReference type="EMBL" id="KAF8650799.1"/>
    </source>
</evidence>
<dbReference type="Gene3D" id="3.40.50.300">
    <property type="entry name" value="P-loop containing nucleotide triphosphate hydrolases"/>
    <property type="match status" value="1"/>
</dbReference>
<evidence type="ECO:0000256" key="6">
    <source>
        <dbReference type="ARBA" id="ARBA00022840"/>
    </source>
</evidence>
<dbReference type="PANTHER" id="PTHR36766:SF55">
    <property type="entry name" value="OS11G0492900 PROTEIN"/>
    <property type="match status" value="1"/>
</dbReference>
<protein>
    <submittedName>
        <fullName evidence="11">Uncharacterized protein</fullName>
    </submittedName>
</protein>
<dbReference type="GO" id="GO:0006952">
    <property type="term" value="P:defense response"/>
    <property type="evidence" value="ECO:0007669"/>
    <property type="project" value="UniProtKB-KW"/>
</dbReference>
<dbReference type="Pfam" id="PF00931">
    <property type="entry name" value="NB-ARC"/>
    <property type="match status" value="1"/>
</dbReference>
<sequence>MCGIEQRREKLYELLLAINQVIPEAEEQAFKKPAVKSWIAQLKLAACEADDALDELHYEVLRSEALQSGHKVNSGVRGFFSPLYNPLLLKYKIGKRLQQIVERLGDLVLRMNQFGFIRDWSIPMDERIQTHSYVDEKDVIGRDGDRKEIVQMLLNARTEKLPVFSIVGIGGLGKTTLAQMILSDAEIRSGFQKLLWVCVSEDFSVPDIVDLIHLWISNGFIPSTKLSDIRQIQQDVHHVATLRSQKVDYIMKHCPLIRSIFSLDKDNIPRFLEDFHLTNCTLRVLGVPRTQIGILSIEPAFMKHLRYLDLSFSSIKTIPEAASALYNLQILILTNCYYLSQLPEGMKYMVNLRHLYLDGCSKLRCMPAGIGKLSSLRTLTNYIVGKEPGQGITELKSLKLGACQLSSLEVLKLEEMSSLVYLFSYSADGGGCSNSFVIFPKLKLLSLKKMDCLEGFDAREASSLTLPLLDSLDIIDCPKLTELPKVPALKSFAVKRNKKLLDLAAGLTKLSFLYLSANHESFMVLNNNLPETEENHDTTENIWGCLTELHLEGFSCLLPDGREHRIESLSLTCCDCFIQSDPQQSPVRFWNLFTILKRLVLRECDNLTFWPENEFECLSSLKQLEIQRCKNFSGISTGLLSVNPSSYEGLCNLEILDIFDCPELVAVPP</sequence>
<dbReference type="PRINTS" id="PR00364">
    <property type="entry name" value="DISEASERSIST"/>
</dbReference>
<keyword evidence="3" id="KW-0677">Repeat</keyword>
<dbReference type="OrthoDB" id="600820at2759"/>
<dbReference type="Pfam" id="PF18052">
    <property type="entry name" value="Rx_N"/>
    <property type="match status" value="1"/>
</dbReference>
<keyword evidence="12" id="KW-1185">Reference proteome</keyword>